<evidence type="ECO:0000259" key="3">
    <source>
        <dbReference type="PROSITE" id="PS50119"/>
    </source>
</evidence>
<dbReference type="InterPro" id="IPR043136">
    <property type="entry name" value="B30.2/SPRY_sf"/>
</dbReference>
<gene>
    <name evidence="4" type="ORF">M0813_21930</name>
</gene>
<protein>
    <recommendedName>
        <fullName evidence="3">B box-type domain-containing protein</fullName>
    </recommendedName>
</protein>
<keyword evidence="5" id="KW-1185">Reference proteome</keyword>
<dbReference type="Gene3D" id="3.30.160.60">
    <property type="entry name" value="Classic Zinc Finger"/>
    <property type="match status" value="1"/>
</dbReference>
<feature type="coiled-coil region" evidence="2">
    <location>
        <begin position="196"/>
        <end position="230"/>
    </location>
</feature>
<feature type="domain" description="B box-type" evidence="3">
    <location>
        <begin position="19"/>
        <end position="59"/>
    </location>
</feature>
<keyword evidence="1" id="KW-0863">Zinc-finger</keyword>
<reference evidence="4" key="1">
    <citation type="submission" date="2022-08" db="EMBL/GenBank/DDBJ databases">
        <title>Novel sulfate-reducing endosymbionts in the free-living metamonad Anaeramoeba.</title>
        <authorList>
            <person name="Jerlstrom-Hultqvist J."/>
            <person name="Cepicka I."/>
            <person name="Gallot-Lavallee L."/>
            <person name="Salas-Leiva D."/>
            <person name="Curtis B.A."/>
            <person name="Zahonova K."/>
            <person name="Pipaliya S."/>
            <person name="Dacks J."/>
            <person name="Roger A.J."/>
        </authorList>
    </citation>
    <scope>NUCLEOTIDE SEQUENCE</scope>
    <source>
        <strain evidence="4">Schooner1</strain>
    </source>
</reference>
<evidence type="ECO:0000313" key="5">
    <source>
        <dbReference type="Proteomes" id="UP001150062"/>
    </source>
</evidence>
<evidence type="ECO:0000256" key="2">
    <source>
        <dbReference type="SAM" id="Coils"/>
    </source>
</evidence>
<sequence>MTSTQDLNYPIGELIEKTDSRPVCQICCKERSNFYCKKCQVSFCLNCEKDVHTPFLKKQHQNCLRDLSIFHQKILPKTRCNKHNKKFTHFCVKENRLICSKCVLDCSQNKHLIISFKTATKQFSKRIAEHEKRIHKMETKTKLEMEKTIQNQKQLNEAIRILYAKIHNQTVLLKKQLDLLERRCETILTESTQFINRNSKKTISKQQQLLAKAENEKQAISQIYEAEKSKVDQVELIQMYASVTENSLQKGVNYQPIPKNYATTFNRILTTKFLELSNNDHTIINKSGSDWGFGVACGNKIYHRGYNVITLNIDQFPLLEAMTNFISIGAIDANNQYNLIVGNNFQGSYFIDVRKYFSKSKINFDCCKIKHTKKKTKANYDAVFNEGDKIKIILDMNKKEISYQINERSFGTAWDELPESVVLFVVMRNVRNTKKNQISFIL</sequence>
<dbReference type="Pfam" id="PF00622">
    <property type="entry name" value="SPRY"/>
    <property type="match status" value="1"/>
</dbReference>
<keyword evidence="1" id="KW-0862">Zinc</keyword>
<dbReference type="Proteomes" id="UP001150062">
    <property type="component" value="Unassembled WGS sequence"/>
</dbReference>
<dbReference type="InterPro" id="IPR000315">
    <property type="entry name" value="Znf_B-box"/>
</dbReference>
<proteinExistence type="predicted"/>
<dbReference type="PROSITE" id="PS50119">
    <property type="entry name" value="ZF_BBOX"/>
    <property type="match status" value="1"/>
</dbReference>
<keyword evidence="1" id="KW-0479">Metal-binding</keyword>
<name>A0ABQ8YFZ9_9EUKA</name>
<evidence type="ECO:0000313" key="4">
    <source>
        <dbReference type="EMBL" id="KAJ6243493.1"/>
    </source>
</evidence>
<evidence type="ECO:0000256" key="1">
    <source>
        <dbReference type="PROSITE-ProRule" id="PRU00024"/>
    </source>
</evidence>
<dbReference type="Gene3D" id="2.60.120.920">
    <property type="match status" value="1"/>
</dbReference>
<dbReference type="PANTHER" id="PTHR25462:SF296">
    <property type="entry name" value="MEIOTIC P26, ISOFORM F"/>
    <property type="match status" value="1"/>
</dbReference>
<dbReference type="InterPro" id="IPR003877">
    <property type="entry name" value="SPRY_dom"/>
</dbReference>
<dbReference type="EMBL" id="JAOAOG010000168">
    <property type="protein sequence ID" value="KAJ6243493.1"/>
    <property type="molecule type" value="Genomic_DNA"/>
</dbReference>
<dbReference type="PANTHER" id="PTHR25462">
    <property type="entry name" value="BONUS, ISOFORM C-RELATED"/>
    <property type="match status" value="1"/>
</dbReference>
<keyword evidence="2" id="KW-0175">Coiled coil</keyword>
<organism evidence="4 5">
    <name type="scientific">Anaeramoeba flamelloides</name>
    <dbReference type="NCBI Taxonomy" id="1746091"/>
    <lineage>
        <taxon>Eukaryota</taxon>
        <taxon>Metamonada</taxon>
        <taxon>Anaeramoebidae</taxon>
        <taxon>Anaeramoeba</taxon>
    </lineage>
</organism>
<dbReference type="SUPFAM" id="SSF57845">
    <property type="entry name" value="B-box zinc-binding domain"/>
    <property type="match status" value="1"/>
</dbReference>
<dbReference type="InterPro" id="IPR047153">
    <property type="entry name" value="TRIM45/56/19-like"/>
</dbReference>
<comment type="caution">
    <text evidence="4">The sequence shown here is derived from an EMBL/GenBank/DDBJ whole genome shotgun (WGS) entry which is preliminary data.</text>
</comment>
<accession>A0ABQ8YFZ9</accession>